<gene>
    <name evidence="2" type="ORF">SAMN05661109_00573</name>
</gene>
<accession>A0A1H9QJV2</accession>
<name>A0A1H9QJV2_9CORY</name>
<dbReference type="Proteomes" id="UP000198929">
    <property type="component" value="Unassembled WGS sequence"/>
</dbReference>
<evidence type="ECO:0000313" key="3">
    <source>
        <dbReference type="Proteomes" id="UP000198929"/>
    </source>
</evidence>
<dbReference type="GO" id="GO:0006355">
    <property type="term" value="P:regulation of DNA-templated transcription"/>
    <property type="evidence" value="ECO:0007669"/>
    <property type="project" value="InterPro"/>
</dbReference>
<dbReference type="EMBL" id="FOGQ01000002">
    <property type="protein sequence ID" value="SER60724.1"/>
    <property type="molecule type" value="Genomic_DNA"/>
</dbReference>
<organism evidence="2 3">
    <name type="scientific">Corynebacterium cystitidis DSM 20524</name>
    <dbReference type="NCBI Taxonomy" id="1121357"/>
    <lineage>
        <taxon>Bacteria</taxon>
        <taxon>Bacillati</taxon>
        <taxon>Actinomycetota</taxon>
        <taxon>Actinomycetes</taxon>
        <taxon>Mycobacteriales</taxon>
        <taxon>Corynebacteriaceae</taxon>
        <taxon>Corynebacterium</taxon>
    </lineage>
</organism>
<dbReference type="InterPro" id="IPR010985">
    <property type="entry name" value="Ribbon_hlx_hlx"/>
</dbReference>
<dbReference type="Gene3D" id="1.10.1220.10">
    <property type="entry name" value="Met repressor-like"/>
    <property type="match status" value="1"/>
</dbReference>
<keyword evidence="3" id="KW-1185">Reference proteome</keyword>
<dbReference type="RefSeq" id="WP_092255923.1">
    <property type="nucleotide sequence ID" value="NZ_CP047199.1"/>
</dbReference>
<dbReference type="SUPFAM" id="SSF47598">
    <property type="entry name" value="Ribbon-helix-helix"/>
    <property type="match status" value="1"/>
</dbReference>
<protein>
    <submittedName>
        <fullName evidence="2">Plasmid stability protein</fullName>
    </submittedName>
</protein>
<dbReference type="InterPro" id="IPR053853">
    <property type="entry name" value="FitA-like_RHH"/>
</dbReference>
<evidence type="ECO:0000313" key="2">
    <source>
        <dbReference type="EMBL" id="SER60724.1"/>
    </source>
</evidence>
<dbReference type="AlphaFoldDB" id="A0A1H9QJV2"/>
<evidence type="ECO:0000259" key="1">
    <source>
        <dbReference type="Pfam" id="PF22513"/>
    </source>
</evidence>
<dbReference type="STRING" id="1121357.SAMN05661109_00573"/>
<dbReference type="InterPro" id="IPR013321">
    <property type="entry name" value="Arc_rbn_hlx_hlx"/>
</dbReference>
<feature type="domain" description="Antitoxin FitA-like ribbon-helix-helix" evidence="1">
    <location>
        <begin position="2"/>
        <end position="39"/>
    </location>
</feature>
<sequence>MPNITVRGISNELHKALKAQAKSNGQSMEAEVRSILEKHVTPQTNPLVDLFWATRDIATEIPLEPRQVIPPRVDFSE</sequence>
<reference evidence="3" key="1">
    <citation type="submission" date="2016-10" db="EMBL/GenBank/DDBJ databases">
        <authorList>
            <person name="Varghese N."/>
            <person name="Submissions S."/>
        </authorList>
    </citation>
    <scope>NUCLEOTIDE SEQUENCE [LARGE SCALE GENOMIC DNA]</scope>
    <source>
        <strain evidence="3">DSM 20524</strain>
    </source>
</reference>
<proteinExistence type="predicted"/>
<dbReference type="Pfam" id="PF22513">
    <property type="entry name" value="FitA-like_RHH"/>
    <property type="match status" value="1"/>
</dbReference>